<gene>
    <name evidence="3" type="ORF">G6011_10633</name>
</gene>
<dbReference type="EMBL" id="JAANER010000003">
    <property type="protein sequence ID" value="KAG9191899.1"/>
    <property type="molecule type" value="Genomic_DNA"/>
</dbReference>
<keyword evidence="4" id="KW-1185">Reference proteome</keyword>
<name>A0AAD4IC87_9PLEO</name>
<dbReference type="Gene3D" id="2.120.10.70">
    <property type="entry name" value="Fucose-specific lectin"/>
    <property type="match status" value="1"/>
</dbReference>
<evidence type="ECO:0000256" key="2">
    <source>
        <dbReference type="SAM" id="Phobius"/>
    </source>
</evidence>
<feature type="transmembrane region" description="Helical" evidence="2">
    <location>
        <begin position="174"/>
        <end position="198"/>
    </location>
</feature>
<keyword evidence="2" id="KW-0812">Transmembrane</keyword>
<comment type="caution">
    <text evidence="3">The sequence shown here is derived from an EMBL/GenBank/DDBJ whole genome shotgun (WGS) entry which is preliminary data.</text>
</comment>
<evidence type="ECO:0000256" key="1">
    <source>
        <dbReference type="SAM" id="MobiDB-lite"/>
    </source>
</evidence>
<proteinExistence type="predicted"/>
<feature type="compositionally biased region" description="Polar residues" evidence="1">
    <location>
        <begin position="123"/>
        <end position="136"/>
    </location>
</feature>
<dbReference type="AlphaFoldDB" id="A0AAD4IC87"/>
<dbReference type="SUPFAM" id="SSF89372">
    <property type="entry name" value="Fucose-specific lectin"/>
    <property type="match status" value="1"/>
</dbReference>
<protein>
    <recommendedName>
        <fullName evidence="5">Fucose-specific lectin</fullName>
    </recommendedName>
</protein>
<evidence type="ECO:0008006" key="5">
    <source>
        <dbReference type="Google" id="ProtNLM"/>
    </source>
</evidence>
<reference evidence="3" key="1">
    <citation type="submission" date="2021-07" db="EMBL/GenBank/DDBJ databases">
        <title>Genome Resource of American Ginseng Black Spot Pathogen Alternaria panax.</title>
        <authorList>
            <person name="Qiu C."/>
            <person name="Wang W."/>
            <person name="Liu Z."/>
        </authorList>
    </citation>
    <scope>NUCLEOTIDE SEQUENCE</scope>
    <source>
        <strain evidence="3">BNCC115425</strain>
    </source>
</reference>
<organism evidence="3 4">
    <name type="scientific">Alternaria panax</name>
    <dbReference type="NCBI Taxonomy" id="48097"/>
    <lineage>
        <taxon>Eukaryota</taxon>
        <taxon>Fungi</taxon>
        <taxon>Dikarya</taxon>
        <taxon>Ascomycota</taxon>
        <taxon>Pezizomycotina</taxon>
        <taxon>Dothideomycetes</taxon>
        <taxon>Pleosporomycetidae</taxon>
        <taxon>Pleosporales</taxon>
        <taxon>Pleosporineae</taxon>
        <taxon>Pleosporaceae</taxon>
        <taxon>Alternaria</taxon>
        <taxon>Alternaria sect. Panax</taxon>
    </lineage>
</organism>
<feature type="region of interest" description="Disordered" evidence="1">
    <location>
        <begin position="1"/>
        <end position="71"/>
    </location>
</feature>
<keyword evidence="2" id="KW-1133">Transmembrane helix</keyword>
<keyword evidence="2" id="KW-0472">Membrane</keyword>
<sequence length="591" mass="65548">MDRRDQHRDDMSSPQSHIDGQWSPPPPSFREHDQIYAAEGSPHTYSNANSPPAVSPPLPYEHEYHQHTHPQNYDAYQEEYSTEKETPIYGADVPVGKPTPDFEGPQVVPGQFSHYPHGGRPMSPSSHGGTTITSPHTRPYGFKEHVDPYDNPEATPPPVPPKDHRKCGMKKRTFFILVAVVIITMIGLALGLGLGLGLRKKVSNEDAAHPFCRENPESCIGGSLNAEYLSTKGVFNGTGIALAGESWNKGQRRIFTLYFQHHTDDIRFMQYTTDRKWIGGGKAQTIAGDAKDASPISAVSFALNETQYFHVFYIDKSNTVKQLIQSNTSDIWQPGPLSDLNLKAFDSPTIGLQACYKGNFYGDSDYTKFPTASGLNNTDPFDGQTGMNLWYAVDESTFHQYAWYSGQTEDAWVLIEPWSGFNGHAGVGCYSWGTGTTSYAMLNNKDNDVEFWWKDTNETAVSTETHPINSWTNASMGAIKDVYPITSLGYTTYFYAQMADRSIKGYNITYGAENTSFVEDQTFAVTDIASSVVGLGGTHLTVTAFAEKRGEETLWDSLYVFFQTEGDDITAFTRGLNGGEWTKGSLSIPEE</sequence>
<feature type="compositionally biased region" description="Basic and acidic residues" evidence="1">
    <location>
        <begin position="1"/>
        <end position="11"/>
    </location>
</feature>
<evidence type="ECO:0000313" key="4">
    <source>
        <dbReference type="Proteomes" id="UP001199106"/>
    </source>
</evidence>
<evidence type="ECO:0000313" key="3">
    <source>
        <dbReference type="EMBL" id="KAG9191899.1"/>
    </source>
</evidence>
<dbReference type="Proteomes" id="UP001199106">
    <property type="component" value="Unassembled WGS sequence"/>
</dbReference>
<accession>A0AAD4IC87</accession>
<feature type="region of interest" description="Disordered" evidence="1">
    <location>
        <begin position="120"/>
        <end position="165"/>
    </location>
</feature>